<feature type="domain" description="Disease resistance protein winged helix" evidence="4">
    <location>
        <begin position="132"/>
        <end position="203"/>
    </location>
</feature>
<dbReference type="InterPro" id="IPR055414">
    <property type="entry name" value="LRR_R13L4/SHOC2-like"/>
</dbReference>
<evidence type="ECO:0000259" key="4">
    <source>
        <dbReference type="Pfam" id="PF23559"/>
    </source>
</evidence>
<keyword evidence="1" id="KW-0433">Leucine-rich repeat</keyword>
<sequence length="437" mass="48713">MRSLTSGAKGSSVILTTRIANIPGATSIYELSSLSDHDCWMLFRSHAFRNERDQQNPNLLEIGRQLVKKCGGVPIATKVLGSLLYSMQDESQWERIRDDKVWDLDGPVLAALRLTYHYLTSHARRCFAYCSLYPKEYVMEKENLIQIWMANGLIPVNESTEPEVAGDMIFKELLSHTMLEGTEWNGDGNVVKCRMHDLFHDLASTVSKNDSVCIETSGEINLNIARRARHLSVIGSSSELHLNHPSLSLRGLRTLMVFNNQVSFPMLPDFTHLTCLRTLHLKGVVGLSSLHDSLGKLKHLRYLDLTSCALKSLPKSFCQLRNLLSLNLAGNDLQTLSSSVSNLKKLRYLNLSWNVRITSLPQSIGGLKRLQTLHLEHCHGLEALPSSIGDLRNLKYLNLSHSEITSLPESIGGLQSLRTLNAMGCVVLPESTASLVC</sequence>
<dbReference type="GO" id="GO:0043531">
    <property type="term" value="F:ADP binding"/>
    <property type="evidence" value="ECO:0007669"/>
    <property type="project" value="InterPro"/>
</dbReference>
<keyword evidence="2" id="KW-0677">Repeat</keyword>
<protein>
    <recommendedName>
        <fullName evidence="8">NB-ARC domain-containing protein</fullName>
    </recommendedName>
</protein>
<name>A0AAP0K6D7_9MAGN</name>
<evidence type="ECO:0000256" key="1">
    <source>
        <dbReference type="ARBA" id="ARBA00022614"/>
    </source>
</evidence>
<dbReference type="PANTHER" id="PTHR36766:SF40">
    <property type="entry name" value="DISEASE RESISTANCE PROTEIN RGA3"/>
    <property type="match status" value="1"/>
</dbReference>
<evidence type="ECO:0000256" key="2">
    <source>
        <dbReference type="ARBA" id="ARBA00022737"/>
    </source>
</evidence>
<dbReference type="PANTHER" id="PTHR36766">
    <property type="entry name" value="PLANT BROAD-SPECTRUM MILDEW RESISTANCE PROTEIN RPW8"/>
    <property type="match status" value="1"/>
</dbReference>
<reference evidence="6 7" key="1">
    <citation type="submission" date="2024-01" db="EMBL/GenBank/DDBJ databases">
        <title>Genome assemblies of Stephania.</title>
        <authorList>
            <person name="Yang L."/>
        </authorList>
    </citation>
    <scope>NUCLEOTIDE SEQUENCE [LARGE SCALE GENOMIC DNA]</scope>
    <source>
        <strain evidence="6">QJT</strain>
        <tissue evidence="6">Leaf</tissue>
    </source>
</reference>
<dbReference type="Pfam" id="PF23598">
    <property type="entry name" value="LRR_14"/>
    <property type="match status" value="1"/>
</dbReference>
<dbReference type="Gene3D" id="1.10.8.430">
    <property type="entry name" value="Helical domain of apoptotic protease-activating factors"/>
    <property type="match status" value="1"/>
</dbReference>
<organism evidence="6 7">
    <name type="scientific">Stephania japonica</name>
    <dbReference type="NCBI Taxonomy" id="461633"/>
    <lineage>
        <taxon>Eukaryota</taxon>
        <taxon>Viridiplantae</taxon>
        <taxon>Streptophyta</taxon>
        <taxon>Embryophyta</taxon>
        <taxon>Tracheophyta</taxon>
        <taxon>Spermatophyta</taxon>
        <taxon>Magnoliopsida</taxon>
        <taxon>Ranunculales</taxon>
        <taxon>Menispermaceae</taxon>
        <taxon>Menispermoideae</taxon>
        <taxon>Cissampelideae</taxon>
        <taxon>Stephania</taxon>
    </lineage>
</organism>
<evidence type="ECO:0000256" key="3">
    <source>
        <dbReference type="ARBA" id="ARBA00022821"/>
    </source>
</evidence>
<gene>
    <name evidence="6" type="ORF">Sjap_006654</name>
</gene>
<accession>A0AAP0K6D7</accession>
<dbReference type="Pfam" id="PF23559">
    <property type="entry name" value="WHD_DRP"/>
    <property type="match status" value="1"/>
</dbReference>
<keyword evidence="3" id="KW-0611">Plant defense</keyword>
<dbReference type="GO" id="GO:0006952">
    <property type="term" value="P:defense response"/>
    <property type="evidence" value="ECO:0007669"/>
    <property type="project" value="UniProtKB-KW"/>
</dbReference>
<evidence type="ECO:0000259" key="5">
    <source>
        <dbReference type="Pfam" id="PF23598"/>
    </source>
</evidence>
<dbReference type="InterPro" id="IPR027417">
    <property type="entry name" value="P-loop_NTPase"/>
</dbReference>
<evidence type="ECO:0000313" key="7">
    <source>
        <dbReference type="Proteomes" id="UP001417504"/>
    </source>
</evidence>
<dbReference type="SUPFAM" id="SSF52540">
    <property type="entry name" value="P-loop containing nucleoside triphosphate hydrolases"/>
    <property type="match status" value="1"/>
</dbReference>
<dbReference type="SUPFAM" id="SSF52058">
    <property type="entry name" value="L domain-like"/>
    <property type="match status" value="1"/>
</dbReference>
<dbReference type="Proteomes" id="UP001417504">
    <property type="component" value="Unassembled WGS sequence"/>
</dbReference>
<dbReference type="Gene3D" id="3.80.10.10">
    <property type="entry name" value="Ribonuclease Inhibitor"/>
    <property type="match status" value="1"/>
</dbReference>
<keyword evidence="7" id="KW-1185">Reference proteome</keyword>
<dbReference type="Gene3D" id="1.10.10.10">
    <property type="entry name" value="Winged helix-like DNA-binding domain superfamily/Winged helix DNA-binding domain"/>
    <property type="match status" value="1"/>
</dbReference>
<dbReference type="FunFam" id="1.10.10.10:FF:000322">
    <property type="entry name" value="Probable disease resistance protein At1g63360"/>
    <property type="match status" value="1"/>
</dbReference>
<dbReference type="InterPro" id="IPR058922">
    <property type="entry name" value="WHD_DRP"/>
</dbReference>
<evidence type="ECO:0008006" key="8">
    <source>
        <dbReference type="Google" id="ProtNLM"/>
    </source>
</evidence>
<dbReference type="InterPro" id="IPR036388">
    <property type="entry name" value="WH-like_DNA-bd_sf"/>
</dbReference>
<dbReference type="InterPro" id="IPR042197">
    <property type="entry name" value="Apaf_helical"/>
</dbReference>
<dbReference type="AlphaFoldDB" id="A0AAP0K6D7"/>
<comment type="caution">
    <text evidence="6">The sequence shown here is derived from an EMBL/GenBank/DDBJ whole genome shotgun (WGS) entry which is preliminary data.</text>
</comment>
<dbReference type="PRINTS" id="PR00364">
    <property type="entry name" value="DISEASERSIST"/>
</dbReference>
<dbReference type="InterPro" id="IPR003591">
    <property type="entry name" value="Leu-rich_rpt_typical-subtyp"/>
</dbReference>
<dbReference type="PROSITE" id="PS51450">
    <property type="entry name" value="LRR"/>
    <property type="match status" value="1"/>
</dbReference>
<dbReference type="SMART" id="SM00369">
    <property type="entry name" value="LRR_TYP"/>
    <property type="match status" value="4"/>
</dbReference>
<dbReference type="InterPro" id="IPR032675">
    <property type="entry name" value="LRR_dom_sf"/>
</dbReference>
<feature type="domain" description="Disease resistance R13L4/SHOC-2-like LRR" evidence="5">
    <location>
        <begin position="340"/>
        <end position="397"/>
    </location>
</feature>
<dbReference type="InterPro" id="IPR001611">
    <property type="entry name" value="Leu-rich_rpt"/>
</dbReference>
<dbReference type="EMBL" id="JBBNAE010000002">
    <property type="protein sequence ID" value="KAK9146751.1"/>
    <property type="molecule type" value="Genomic_DNA"/>
</dbReference>
<proteinExistence type="predicted"/>
<evidence type="ECO:0000313" key="6">
    <source>
        <dbReference type="EMBL" id="KAK9146751.1"/>
    </source>
</evidence>
<dbReference type="Pfam" id="PF13855">
    <property type="entry name" value="LRR_8"/>
    <property type="match status" value="1"/>
</dbReference>